<evidence type="ECO:0000313" key="2">
    <source>
        <dbReference type="Proteomes" id="UP000634530"/>
    </source>
</evidence>
<dbReference type="EMBL" id="CP077093">
    <property type="protein sequence ID" value="QXI26277.1"/>
    <property type="molecule type" value="Genomic_DNA"/>
</dbReference>
<protein>
    <submittedName>
        <fullName evidence="1">Uncharacterized protein</fullName>
    </submittedName>
</protein>
<dbReference type="KEGG" id="pvw:HU752_020245"/>
<reference evidence="1 2" key="1">
    <citation type="journal article" date="2020" name="Microorganisms">
        <title>Reliable Identification of Environmental Pseudomonas Isolates Using the rpoD Gene.</title>
        <authorList>
            <consortium name="The Broad Institute Genome Sequencing Platform"/>
            <person name="Girard L."/>
            <person name="Lood C."/>
            <person name="Rokni-Zadeh H."/>
            <person name="van Noort V."/>
            <person name="Lavigne R."/>
            <person name="De Mot R."/>
        </authorList>
    </citation>
    <scope>NUCLEOTIDE SEQUENCE [LARGE SCALE GENOMIC DNA]</scope>
    <source>
        <strain evidence="1 2">RW8P3</strain>
    </source>
</reference>
<evidence type="ECO:0000313" key="1">
    <source>
        <dbReference type="EMBL" id="QXI26277.1"/>
    </source>
</evidence>
<keyword evidence="2" id="KW-1185">Reference proteome</keyword>
<gene>
    <name evidence="1" type="ORF">HU752_020245</name>
</gene>
<organism evidence="1 2">
    <name type="scientific">Pseudomonas vanderleydeniana</name>
    <dbReference type="NCBI Taxonomy" id="2745495"/>
    <lineage>
        <taxon>Bacteria</taxon>
        <taxon>Pseudomonadati</taxon>
        <taxon>Pseudomonadota</taxon>
        <taxon>Gammaproteobacteria</taxon>
        <taxon>Pseudomonadales</taxon>
        <taxon>Pseudomonadaceae</taxon>
        <taxon>Pseudomonas</taxon>
    </lineage>
</organism>
<reference evidence="1 2" key="2">
    <citation type="journal article" date="2021" name="Microorganisms">
        <title>The Ever-Expanding Pseudomonas Genus: Description of 43 New Species and Partition of the Pseudomonas putida Group.</title>
        <authorList>
            <person name="Girard L."/>
            <person name="Lood C."/>
            <person name="Hofte M."/>
            <person name="Vandamme P."/>
            <person name="Rokni-Zadeh H."/>
            <person name="van Noort V."/>
            <person name="Lavigne R."/>
            <person name="De Mot R."/>
        </authorList>
    </citation>
    <scope>NUCLEOTIDE SEQUENCE [LARGE SCALE GENOMIC DNA]</scope>
    <source>
        <strain evidence="1 2">RW8P3</strain>
    </source>
</reference>
<dbReference type="RefSeq" id="WP_186688207.1">
    <property type="nucleotide sequence ID" value="NZ_CP077093.1"/>
</dbReference>
<accession>A0A9E6TQB8</accession>
<proteinExistence type="predicted"/>
<dbReference type="AlphaFoldDB" id="A0A9E6TQB8"/>
<dbReference type="Proteomes" id="UP000634530">
    <property type="component" value="Chromosome"/>
</dbReference>
<name>A0A9E6TQB8_9PSED</name>
<sequence>MKSSAWLRETFTEHVENVRQQFGPDAVDVRHELFYLHAGKSQMSAGVRALAALLRDCWLLLRRTSADLNAPRPKQAILLTTLAGASGWSTLKRALPTVLAAGYAPLVLLHPRLITDDVSPSLPCIRPAPPDLGAWRSALRVFIAALWQRQPLLIASCLARRVLWAASLRRTLKDRAGVVLLHNDFDLMSRAAIGQGLATICVQHGIATDEFFPTQADHYLVWGDASRRVFEANDTSSTLLVEDALGRGEGLDNAAHAPQGIALLSQTHAQVLGEGIGKALAHFADELLHCVPDARILLHPQEGQPYSGAAACATHRPPHPELQPRGTLPQLVVGYCSTAMLEAALAGHWILTLHLELPGNRAVRQAMAAPLQAESAQQVAILYTRLRDDPDFRQTMGQAQNRWLRSHFTKHSNGLTHLLQRLEQAKSEDSVAWR</sequence>